<evidence type="ECO:0000313" key="3">
    <source>
        <dbReference type="EMBL" id="WUR04568.1"/>
    </source>
</evidence>
<dbReference type="Gene3D" id="3.30.70.270">
    <property type="match status" value="1"/>
</dbReference>
<gene>
    <name evidence="3" type="ORF">VNE69_09122</name>
</gene>
<dbReference type="SUPFAM" id="SSF50630">
    <property type="entry name" value="Acid proteases"/>
    <property type="match status" value="1"/>
</dbReference>
<dbReference type="InterPro" id="IPR043128">
    <property type="entry name" value="Rev_trsase/Diguanyl_cyclase"/>
</dbReference>
<evidence type="ECO:0000313" key="4">
    <source>
        <dbReference type="Proteomes" id="UP001334084"/>
    </source>
</evidence>
<evidence type="ECO:0000256" key="1">
    <source>
        <dbReference type="ARBA" id="ARBA00022750"/>
    </source>
</evidence>
<dbReference type="GO" id="GO:0003964">
    <property type="term" value="F:RNA-directed DNA polymerase activity"/>
    <property type="evidence" value="ECO:0007669"/>
    <property type="project" value="UniProtKB-KW"/>
</dbReference>
<dbReference type="Gene3D" id="3.10.10.10">
    <property type="entry name" value="HIV Type 1 Reverse Transcriptase, subunit A, domain 1"/>
    <property type="match status" value="1"/>
</dbReference>
<keyword evidence="1" id="KW-0378">Hydrolase</keyword>
<organism evidence="3 4">
    <name type="scientific">Vairimorpha necatrix</name>
    <dbReference type="NCBI Taxonomy" id="6039"/>
    <lineage>
        <taxon>Eukaryota</taxon>
        <taxon>Fungi</taxon>
        <taxon>Fungi incertae sedis</taxon>
        <taxon>Microsporidia</taxon>
        <taxon>Nosematidae</taxon>
        <taxon>Vairimorpha</taxon>
    </lineage>
</organism>
<dbReference type="InterPro" id="IPR032567">
    <property type="entry name" value="RTL1-rel"/>
</dbReference>
<dbReference type="AlphaFoldDB" id="A0AAX4JFE2"/>
<dbReference type="Gene3D" id="2.40.70.10">
    <property type="entry name" value="Acid Proteases"/>
    <property type="match status" value="1"/>
</dbReference>
<keyword evidence="3" id="KW-0548">Nucleotidyltransferase</keyword>
<keyword evidence="1" id="KW-0064">Aspartyl protease</keyword>
<dbReference type="Proteomes" id="UP001334084">
    <property type="component" value="Chromosome 9"/>
</dbReference>
<dbReference type="Pfam" id="PF08284">
    <property type="entry name" value="RVP_2"/>
    <property type="match status" value="1"/>
</dbReference>
<dbReference type="PANTHER" id="PTHR15503">
    <property type="entry name" value="LDOC1 RELATED"/>
    <property type="match status" value="1"/>
</dbReference>
<dbReference type="EMBL" id="CP142734">
    <property type="protein sequence ID" value="WUR04568.1"/>
    <property type="molecule type" value="Genomic_DNA"/>
</dbReference>
<accession>A0AAX4JFE2</accession>
<keyword evidence="1" id="KW-0645">Protease</keyword>
<dbReference type="GeneID" id="90542401"/>
<name>A0AAX4JFE2_9MICR</name>
<sequence length="626" mass="72930">MDKSFKYLEAVIEDNSTSFAEFKLKFLNKYGKEELKQNANLIKIIYKKVYEGPMQGSIEDFIHYLMILNKRANIEVKDPIEEIAKHFPLALRERAEATESWEELLDWYERNQQSNETSHSKMARTITESSGPIRQRAPPSKTEDNERKKLNCFKWGGEHLYKDCFKNNPKKVMSIEDIQSQEDKEFTTIKWHLNTTTPVRILFDSGASHSFINRRLIGNRTVKKTEESVLTTATSYSRIDEIKKRCRMKGNHYKADLLVVNDLNFDVIVGRDFMRTHGIRMNYDDQIIVINNKVIKSLLKRLPSDKKIFVKQKLLHEYESNYLTCKSPANFVEHKIQLNTPKIVCNRNYSLSIDERNFVQEEVSRLLEEGIIEDSTSRWSFPIVVAPKRDGKKRLCIDFRELNEITGKEVCQPPLIEECLTYLSGAKIYTQLDLEKGIIEERTNQSLLVEPSKFMFNYSSHWDNVLSLGLLHYRLLPNGKLGMSSLEILNDTKPVLLNMIHVLTIYFKMLFTIPLEYLALKRLKTEENLEIINTRNREHFTKGERRSTRDDRHVVNAKDTIVIMNSSSYLIKSLKDDTEHHINRSDFVTFKTEENLSENAQSILDGQLQLEEGRVLPSSLAAPIKD</sequence>
<protein>
    <submittedName>
        <fullName evidence="3">Reverse transcriptase domain-containing protein</fullName>
    </submittedName>
</protein>
<dbReference type="InterPro" id="IPR001969">
    <property type="entry name" value="Aspartic_peptidase_AS"/>
</dbReference>
<dbReference type="PANTHER" id="PTHR15503:SF45">
    <property type="entry name" value="RNA-DIRECTED DNA POLYMERASE HOMOLOG"/>
    <property type="match status" value="1"/>
</dbReference>
<dbReference type="CDD" id="cd00303">
    <property type="entry name" value="retropepsin_like"/>
    <property type="match status" value="1"/>
</dbReference>
<dbReference type="InterPro" id="IPR021109">
    <property type="entry name" value="Peptidase_aspartic_dom_sf"/>
</dbReference>
<keyword evidence="3" id="KW-0695">RNA-directed DNA polymerase</keyword>
<dbReference type="RefSeq" id="XP_065330713.1">
    <property type="nucleotide sequence ID" value="XM_065474642.1"/>
</dbReference>
<reference evidence="3" key="1">
    <citation type="journal article" date="2024" name="BMC Genomics">
        <title>Functional annotation of a divergent genome using sequence and structure-based similarity.</title>
        <authorList>
            <person name="Svedberg D."/>
            <person name="Winiger R.R."/>
            <person name="Berg A."/>
            <person name="Sharma H."/>
            <person name="Tellgren-Roth C."/>
            <person name="Debrunner-Vossbrinck B.A."/>
            <person name="Vossbrinck C.R."/>
            <person name="Barandun J."/>
        </authorList>
    </citation>
    <scope>NUCLEOTIDE SEQUENCE</scope>
    <source>
        <strain evidence="3">Illinois isolate</strain>
    </source>
</reference>
<proteinExistence type="predicted"/>
<dbReference type="GO" id="GO:0004190">
    <property type="term" value="F:aspartic-type endopeptidase activity"/>
    <property type="evidence" value="ECO:0007669"/>
    <property type="project" value="UniProtKB-KW"/>
</dbReference>
<dbReference type="InterPro" id="IPR043502">
    <property type="entry name" value="DNA/RNA_pol_sf"/>
</dbReference>
<dbReference type="SUPFAM" id="SSF56672">
    <property type="entry name" value="DNA/RNA polymerases"/>
    <property type="match status" value="1"/>
</dbReference>
<keyword evidence="3" id="KW-0808">Transferase</keyword>
<dbReference type="PROSITE" id="PS00141">
    <property type="entry name" value="ASP_PROTEASE"/>
    <property type="match status" value="1"/>
</dbReference>
<dbReference type="KEGG" id="vnx:VNE69_09122"/>
<dbReference type="GO" id="GO:0006508">
    <property type="term" value="P:proteolysis"/>
    <property type="evidence" value="ECO:0007669"/>
    <property type="project" value="InterPro"/>
</dbReference>
<evidence type="ECO:0000256" key="2">
    <source>
        <dbReference type="SAM" id="MobiDB-lite"/>
    </source>
</evidence>
<feature type="region of interest" description="Disordered" evidence="2">
    <location>
        <begin position="115"/>
        <end position="145"/>
    </location>
</feature>
<keyword evidence="4" id="KW-1185">Reference proteome</keyword>